<dbReference type="Pfam" id="PF07690">
    <property type="entry name" value="MFS_1"/>
    <property type="match status" value="1"/>
</dbReference>
<name>A0A849HC74_9MICO</name>
<sequence>MVSGRDSHAVPSYGEVLRTPAYLQVFLAATFSTWGDYIARVATAAIVFSWTGSAVATAATFAVSLIPTILGRGLLGPLCDRFPAKATMVVTHLVRACIVGLLILTVTTTRSVPLVLVLVFLLEFVGGPAITASQMILTEVFAHDRRLYAKGLGLGILAGQVNQAIGLAVGGVIVSSLGHLPTLALDVAAFVIGALLLMTVRLRSEPPVSTSTNFFSDLAGGWRQIRGDRVLTRLLLLSLTATLAISAPEAVALPYADAATHSDSSRWGGLLMAAPILGTVLGLVLIGRLSAERQSANIMRLALLMPLPLLVTIFQPPLWIVWLAWFACGALQAFMLPLQAAFTLLVPTALRGRVFGLAGAVSVGVSGVSFLVAGWISERTSPAASVGICAVITLGILILVAARWPKDEVAGSIEATFAETEHPEASEPAAPAAEPAAPPVDREHTSGG</sequence>
<feature type="transmembrane region" description="Helical" evidence="7">
    <location>
        <begin position="298"/>
        <end position="314"/>
    </location>
</feature>
<evidence type="ECO:0000256" key="2">
    <source>
        <dbReference type="ARBA" id="ARBA00022475"/>
    </source>
</evidence>
<dbReference type="RefSeq" id="WP_171241780.1">
    <property type="nucleotide sequence ID" value="NZ_JABEPQ010000001.1"/>
</dbReference>
<feature type="transmembrane region" description="Helical" evidence="7">
    <location>
        <begin position="354"/>
        <end position="376"/>
    </location>
</feature>
<dbReference type="GO" id="GO:0005886">
    <property type="term" value="C:plasma membrane"/>
    <property type="evidence" value="ECO:0007669"/>
    <property type="project" value="UniProtKB-SubCell"/>
</dbReference>
<keyword evidence="9" id="KW-1185">Reference proteome</keyword>
<feature type="transmembrane region" description="Helical" evidence="7">
    <location>
        <begin position="112"/>
        <end position="131"/>
    </location>
</feature>
<feature type="region of interest" description="Disordered" evidence="6">
    <location>
        <begin position="418"/>
        <end position="448"/>
    </location>
</feature>
<feature type="transmembrane region" description="Helical" evidence="7">
    <location>
        <begin position="230"/>
        <end position="247"/>
    </location>
</feature>
<evidence type="ECO:0000256" key="7">
    <source>
        <dbReference type="SAM" id="Phobius"/>
    </source>
</evidence>
<evidence type="ECO:0000256" key="6">
    <source>
        <dbReference type="SAM" id="MobiDB-lite"/>
    </source>
</evidence>
<keyword evidence="2" id="KW-1003">Cell membrane</keyword>
<accession>A0A849HC74</accession>
<evidence type="ECO:0000256" key="1">
    <source>
        <dbReference type="ARBA" id="ARBA00004651"/>
    </source>
</evidence>
<feature type="transmembrane region" description="Helical" evidence="7">
    <location>
        <begin position="267"/>
        <end position="286"/>
    </location>
</feature>
<keyword evidence="4 7" id="KW-1133">Transmembrane helix</keyword>
<feature type="transmembrane region" description="Helical" evidence="7">
    <location>
        <begin position="82"/>
        <end position="106"/>
    </location>
</feature>
<dbReference type="Proteomes" id="UP000588586">
    <property type="component" value="Unassembled WGS sequence"/>
</dbReference>
<evidence type="ECO:0000256" key="5">
    <source>
        <dbReference type="ARBA" id="ARBA00023136"/>
    </source>
</evidence>
<dbReference type="GO" id="GO:0022857">
    <property type="term" value="F:transmembrane transporter activity"/>
    <property type="evidence" value="ECO:0007669"/>
    <property type="project" value="InterPro"/>
</dbReference>
<comment type="subcellular location">
    <subcellularLocation>
        <location evidence="1">Cell membrane</location>
        <topology evidence="1">Multi-pass membrane protein</topology>
    </subcellularLocation>
</comment>
<dbReference type="InterPro" id="IPR011701">
    <property type="entry name" value="MFS"/>
</dbReference>
<evidence type="ECO:0000256" key="3">
    <source>
        <dbReference type="ARBA" id="ARBA00022692"/>
    </source>
</evidence>
<keyword evidence="3 7" id="KW-0812">Transmembrane</keyword>
<proteinExistence type="predicted"/>
<feature type="compositionally biased region" description="Low complexity" evidence="6">
    <location>
        <begin position="426"/>
        <end position="435"/>
    </location>
</feature>
<gene>
    <name evidence="8" type="ORF">HJG52_01345</name>
</gene>
<comment type="caution">
    <text evidence="8">The sequence shown here is derived from an EMBL/GenBank/DDBJ whole genome shotgun (WGS) entry which is preliminary data.</text>
</comment>
<feature type="transmembrane region" description="Helical" evidence="7">
    <location>
        <begin position="320"/>
        <end position="342"/>
    </location>
</feature>
<dbReference type="Gene3D" id="1.20.1250.20">
    <property type="entry name" value="MFS general substrate transporter like domains"/>
    <property type="match status" value="1"/>
</dbReference>
<dbReference type="CDD" id="cd06173">
    <property type="entry name" value="MFS_MefA_like"/>
    <property type="match status" value="1"/>
</dbReference>
<feature type="transmembrane region" description="Helical" evidence="7">
    <location>
        <begin position="382"/>
        <end position="402"/>
    </location>
</feature>
<keyword evidence="5 7" id="KW-0472">Membrane</keyword>
<dbReference type="SUPFAM" id="SSF103473">
    <property type="entry name" value="MFS general substrate transporter"/>
    <property type="match status" value="1"/>
</dbReference>
<evidence type="ECO:0000313" key="8">
    <source>
        <dbReference type="EMBL" id="NNM44649.1"/>
    </source>
</evidence>
<dbReference type="AlphaFoldDB" id="A0A849HC74"/>
<protein>
    <submittedName>
        <fullName evidence="8">MFS transporter</fullName>
    </submittedName>
</protein>
<dbReference type="PANTHER" id="PTHR23513:SF11">
    <property type="entry name" value="STAPHYLOFERRIN A TRANSPORTER"/>
    <property type="match status" value="1"/>
</dbReference>
<feature type="transmembrane region" description="Helical" evidence="7">
    <location>
        <begin position="152"/>
        <end position="174"/>
    </location>
</feature>
<reference evidence="8 9" key="1">
    <citation type="submission" date="2020-04" db="EMBL/GenBank/DDBJ databases">
        <title>Knoellia sp. isolate from air conditioner.</title>
        <authorList>
            <person name="Chea S."/>
            <person name="Kim D.-U."/>
        </authorList>
    </citation>
    <scope>NUCLEOTIDE SEQUENCE [LARGE SCALE GENOMIC DNA]</scope>
    <source>
        <strain evidence="8 9">DB2414S</strain>
    </source>
</reference>
<dbReference type="PANTHER" id="PTHR23513">
    <property type="entry name" value="INTEGRAL MEMBRANE EFFLUX PROTEIN-RELATED"/>
    <property type="match status" value="1"/>
</dbReference>
<evidence type="ECO:0000256" key="4">
    <source>
        <dbReference type="ARBA" id="ARBA00022989"/>
    </source>
</evidence>
<dbReference type="InterPro" id="IPR036259">
    <property type="entry name" value="MFS_trans_sf"/>
</dbReference>
<dbReference type="EMBL" id="JABEPQ010000001">
    <property type="protein sequence ID" value="NNM44649.1"/>
    <property type="molecule type" value="Genomic_DNA"/>
</dbReference>
<organism evidence="8 9">
    <name type="scientific">Knoellia koreensis</name>
    <dbReference type="NCBI Taxonomy" id="2730921"/>
    <lineage>
        <taxon>Bacteria</taxon>
        <taxon>Bacillati</taxon>
        <taxon>Actinomycetota</taxon>
        <taxon>Actinomycetes</taxon>
        <taxon>Micrococcales</taxon>
        <taxon>Intrasporangiaceae</taxon>
        <taxon>Knoellia</taxon>
    </lineage>
</organism>
<feature type="transmembrane region" description="Helical" evidence="7">
    <location>
        <begin position="45"/>
        <end position="70"/>
    </location>
</feature>
<feature type="transmembrane region" description="Helical" evidence="7">
    <location>
        <begin position="21"/>
        <end position="39"/>
    </location>
</feature>
<evidence type="ECO:0000313" key="9">
    <source>
        <dbReference type="Proteomes" id="UP000588586"/>
    </source>
</evidence>